<dbReference type="AlphaFoldDB" id="A0A5C1E4S2"/>
<name>A0A5C1E4S2_9RHOO</name>
<dbReference type="GO" id="GO:0031956">
    <property type="term" value="F:medium-chain fatty acid-CoA ligase activity"/>
    <property type="evidence" value="ECO:0007669"/>
    <property type="project" value="TreeGrafter"/>
</dbReference>
<dbReference type="PANTHER" id="PTHR43201:SF5">
    <property type="entry name" value="MEDIUM-CHAIN ACYL-COA LIGASE ACSF2, MITOCHONDRIAL"/>
    <property type="match status" value="1"/>
</dbReference>
<feature type="domain" description="AMP-binding enzyme C-terminal" evidence="4">
    <location>
        <begin position="420"/>
        <end position="495"/>
    </location>
</feature>
<keyword evidence="2 5" id="KW-0436">Ligase</keyword>
<dbReference type="PANTHER" id="PTHR43201">
    <property type="entry name" value="ACYL-COA SYNTHETASE"/>
    <property type="match status" value="1"/>
</dbReference>
<dbReference type="EMBL" id="CP022579">
    <property type="protein sequence ID" value="QEL63860.1"/>
    <property type="molecule type" value="Genomic_DNA"/>
</dbReference>
<evidence type="ECO:0000259" key="4">
    <source>
        <dbReference type="Pfam" id="PF13193"/>
    </source>
</evidence>
<dbReference type="Proteomes" id="UP000323671">
    <property type="component" value="Chromosome"/>
</dbReference>
<dbReference type="InterPro" id="IPR025110">
    <property type="entry name" value="AMP-bd_C"/>
</dbReference>
<evidence type="ECO:0000259" key="3">
    <source>
        <dbReference type="Pfam" id="PF00501"/>
    </source>
</evidence>
<gene>
    <name evidence="5" type="ORF">OTERR_03840</name>
</gene>
<organism evidence="5 6">
    <name type="scientific">Oryzomicrobium terrae</name>
    <dbReference type="NCBI Taxonomy" id="1735038"/>
    <lineage>
        <taxon>Bacteria</taxon>
        <taxon>Pseudomonadati</taxon>
        <taxon>Pseudomonadota</taxon>
        <taxon>Betaproteobacteria</taxon>
        <taxon>Rhodocyclales</taxon>
        <taxon>Rhodocyclaceae</taxon>
        <taxon>Oryzomicrobium</taxon>
    </lineage>
</organism>
<evidence type="ECO:0000256" key="2">
    <source>
        <dbReference type="ARBA" id="ARBA00022598"/>
    </source>
</evidence>
<dbReference type="Pfam" id="PF00501">
    <property type="entry name" value="AMP-binding"/>
    <property type="match status" value="1"/>
</dbReference>
<comment type="similarity">
    <text evidence="1">Belongs to the ATP-dependent AMP-binding enzyme family.</text>
</comment>
<dbReference type="FunFam" id="3.30.300.30:FF:000008">
    <property type="entry name" value="2,3-dihydroxybenzoate-AMP ligase"/>
    <property type="match status" value="1"/>
</dbReference>
<dbReference type="InterPro" id="IPR045851">
    <property type="entry name" value="AMP-bd_C_sf"/>
</dbReference>
<dbReference type="InterPro" id="IPR000873">
    <property type="entry name" value="AMP-dep_synth/lig_dom"/>
</dbReference>
<dbReference type="Gene3D" id="3.30.300.30">
    <property type="match status" value="1"/>
</dbReference>
<protein>
    <submittedName>
        <fullName evidence="5">AMP-dependent synthetase and ligase</fullName>
    </submittedName>
</protein>
<dbReference type="RefSeq" id="WP_149424688.1">
    <property type="nucleotide sequence ID" value="NZ_CP022579.1"/>
</dbReference>
<keyword evidence="6" id="KW-1185">Reference proteome</keyword>
<dbReference type="InterPro" id="IPR042099">
    <property type="entry name" value="ANL_N_sf"/>
</dbReference>
<dbReference type="InterPro" id="IPR020845">
    <property type="entry name" value="AMP-binding_CS"/>
</dbReference>
<evidence type="ECO:0000256" key="1">
    <source>
        <dbReference type="ARBA" id="ARBA00006432"/>
    </source>
</evidence>
<sequence length="509" mass="54367">MHLNQLFQRTVRLHGDRPALARGRGPSLTYRELNRRVGALAGWLRHDLGLQPGDRVTLAMKNCIQYAEAQLAIWHAGLCAVPVNAKLHPNELEYVLQNSGSAACLSSGDLYQGLLPVAERLPGLQLIDVEAADYAAALAREPIAPVAGDGGDIAWLFYTSGTTGRPKGVMLTHDNLLATSLNFYADVQPLNGDDVLVHVAPMSHGSGLYGVPYFIRGALQVVPESGGFDEAELFELLGHYRSASLFAAPTIVQRMIQHVDAHGSAFPGLRALIVGGAPFYVEDIKAAVACFGPRIAQIYGQGESPMSITALSAEQTAAAVASNDLAVLASVGASQTSVEVAVLGPDGQPAPVGTLGEVVARGPSVMKGYWNNPEATRQTLAGGWLHTGDVGVLDERGLLQLKDRSKDVIISGGTNIYPREVEEVLLQHAAVQEVSVIGVADREWGESIAAFVVCQDGVTVSEAELEALCLRSIARFKRPRWYFFVAELPKNSTGKVLKTELRKLATPTS</sequence>
<evidence type="ECO:0000313" key="5">
    <source>
        <dbReference type="EMBL" id="QEL63860.1"/>
    </source>
</evidence>
<dbReference type="KEGG" id="otr:OTERR_03840"/>
<proteinExistence type="inferred from homology"/>
<reference evidence="5 6" key="1">
    <citation type="submission" date="2017-07" db="EMBL/GenBank/DDBJ databases">
        <title>Complete genome sequence of Oryzomicrobium terrae TPP412.</title>
        <authorList>
            <person name="Chiu L.-W."/>
            <person name="Lo K.-J."/>
            <person name="Tsai Y.-M."/>
            <person name="Lin S.-S."/>
            <person name="Kuo C.-H."/>
            <person name="Liu C.-T."/>
        </authorList>
    </citation>
    <scope>NUCLEOTIDE SEQUENCE [LARGE SCALE GENOMIC DNA]</scope>
    <source>
        <strain evidence="5 6">TPP412</strain>
    </source>
</reference>
<dbReference type="Pfam" id="PF13193">
    <property type="entry name" value="AMP-binding_C"/>
    <property type="match status" value="1"/>
</dbReference>
<dbReference type="SUPFAM" id="SSF56801">
    <property type="entry name" value="Acetyl-CoA synthetase-like"/>
    <property type="match status" value="1"/>
</dbReference>
<dbReference type="PROSITE" id="PS00455">
    <property type="entry name" value="AMP_BINDING"/>
    <property type="match status" value="1"/>
</dbReference>
<feature type="domain" description="AMP-dependent synthetase/ligase" evidence="3">
    <location>
        <begin position="7"/>
        <end position="370"/>
    </location>
</feature>
<dbReference type="Gene3D" id="3.40.50.12780">
    <property type="entry name" value="N-terminal domain of ligase-like"/>
    <property type="match status" value="1"/>
</dbReference>
<dbReference type="GO" id="GO:0006631">
    <property type="term" value="P:fatty acid metabolic process"/>
    <property type="evidence" value="ECO:0007669"/>
    <property type="project" value="TreeGrafter"/>
</dbReference>
<evidence type="ECO:0000313" key="6">
    <source>
        <dbReference type="Proteomes" id="UP000323671"/>
    </source>
</evidence>
<accession>A0A5C1E4S2</accession>